<sequence length="479" mass="52251">MQTSRESSDRNGSESSTSSRYRLRFPPSRFIEARLSATLERLGASLARPSHSESDSSVRGQLRGHYSGRIDGSTTPASSDDGLSVGMDWSDSRDGRSAVSGSSDGDGVGVGSPMPGSSSGSDDVAREAALSSSSMPTPASSAGSTNTESEFDDTADNVINALLQRSEGKTLTVVEYLLLLYRFLLPTPVWYRFFLNKDHGIRFSYLTAGLYLVFKLTSASEKVCSPALSSKTLKKFFSSTDQLKLLFVYLWFVRFRMLRREVGSIYGDPPPLSPPSASLSLASPKTHPTVIFREVAMEEGAKADIRQPTTSFRLRSESLNALRLRRVFDLFDHNGDGEITVEELALALDRLGLGASPDELRPTVAAYIPPGRAGLAFEEFEALHRALGDSLFGASDAIDEIHGEEEEDMREAFRVFDEDGDGFISASELQAVLVKLGLAEGRSIVRVQEMICSVDQNSDGRVDFGEFKHMMQSITVWGA</sequence>
<gene>
    <name evidence="7" type="ORF">B296_00035883</name>
</gene>
<dbReference type="SMART" id="SM00054">
    <property type="entry name" value="EFh"/>
    <property type="match status" value="3"/>
</dbReference>
<keyword evidence="3" id="KW-0677">Repeat</keyword>
<evidence type="ECO:0000313" key="7">
    <source>
        <dbReference type="EMBL" id="RRT71090.1"/>
    </source>
</evidence>
<feature type="compositionally biased region" description="Basic and acidic residues" evidence="5">
    <location>
        <begin position="1"/>
        <end position="12"/>
    </location>
</feature>
<dbReference type="EMBL" id="AMZH03003807">
    <property type="protein sequence ID" value="RRT71090.1"/>
    <property type="molecule type" value="Genomic_DNA"/>
</dbReference>
<keyword evidence="2" id="KW-0479">Metal-binding</keyword>
<evidence type="ECO:0000256" key="5">
    <source>
        <dbReference type="SAM" id="MobiDB-lite"/>
    </source>
</evidence>
<feature type="domain" description="EF-hand" evidence="6">
    <location>
        <begin position="404"/>
        <end position="439"/>
    </location>
</feature>
<dbReference type="PANTHER" id="PTHR10891">
    <property type="entry name" value="EF-HAND CALCIUM-BINDING DOMAIN CONTAINING PROTEIN"/>
    <property type="match status" value="1"/>
</dbReference>
<evidence type="ECO:0000256" key="3">
    <source>
        <dbReference type="ARBA" id="ARBA00022737"/>
    </source>
</evidence>
<dbReference type="PROSITE" id="PS50222">
    <property type="entry name" value="EF_HAND_2"/>
    <property type="match status" value="3"/>
</dbReference>
<dbReference type="AlphaFoldDB" id="A0A427A4A9"/>
<feature type="domain" description="EF-hand" evidence="6">
    <location>
        <begin position="319"/>
        <end position="354"/>
    </location>
</feature>
<feature type="domain" description="EF-hand" evidence="6">
    <location>
        <begin position="442"/>
        <end position="477"/>
    </location>
</feature>
<keyword evidence="4" id="KW-0106">Calcium</keyword>
<dbReference type="InterPro" id="IPR011992">
    <property type="entry name" value="EF-hand-dom_pair"/>
</dbReference>
<proteinExistence type="predicted"/>
<dbReference type="InterPro" id="IPR002048">
    <property type="entry name" value="EF_hand_dom"/>
</dbReference>
<dbReference type="Pfam" id="PF13499">
    <property type="entry name" value="EF-hand_7"/>
    <property type="match status" value="1"/>
</dbReference>
<feature type="region of interest" description="Disordered" evidence="5">
    <location>
        <begin position="1"/>
        <end position="27"/>
    </location>
</feature>
<protein>
    <recommendedName>
        <fullName evidence="6">EF-hand domain-containing protein</fullName>
    </recommendedName>
</protein>
<dbReference type="PROSITE" id="PS00018">
    <property type="entry name" value="EF_HAND_1"/>
    <property type="match status" value="3"/>
</dbReference>
<name>A0A427A4A9_ENSVE</name>
<dbReference type="Proteomes" id="UP000287651">
    <property type="component" value="Unassembled WGS sequence"/>
</dbReference>
<evidence type="ECO:0000313" key="8">
    <source>
        <dbReference type="Proteomes" id="UP000287651"/>
    </source>
</evidence>
<organism evidence="7 8">
    <name type="scientific">Ensete ventricosum</name>
    <name type="common">Abyssinian banana</name>
    <name type="synonym">Musa ensete</name>
    <dbReference type="NCBI Taxonomy" id="4639"/>
    <lineage>
        <taxon>Eukaryota</taxon>
        <taxon>Viridiplantae</taxon>
        <taxon>Streptophyta</taxon>
        <taxon>Embryophyta</taxon>
        <taxon>Tracheophyta</taxon>
        <taxon>Spermatophyta</taxon>
        <taxon>Magnoliopsida</taxon>
        <taxon>Liliopsida</taxon>
        <taxon>Zingiberales</taxon>
        <taxon>Musaceae</taxon>
        <taxon>Ensete</taxon>
    </lineage>
</organism>
<reference evidence="7 8" key="1">
    <citation type="journal article" date="2014" name="Agronomy (Basel)">
        <title>A Draft Genome Sequence for Ensete ventricosum, the Drought-Tolerant Tree Against Hunger.</title>
        <authorList>
            <person name="Harrison J."/>
            <person name="Moore K.A."/>
            <person name="Paszkiewicz K."/>
            <person name="Jones T."/>
            <person name="Grant M."/>
            <person name="Ambacheew D."/>
            <person name="Muzemil S."/>
            <person name="Studholme D.J."/>
        </authorList>
    </citation>
    <scope>NUCLEOTIDE SEQUENCE [LARGE SCALE GENOMIC DNA]</scope>
</reference>
<dbReference type="FunFam" id="1.10.238.10:FF:000089">
    <property type="entry name" value="calmodulin-like protein 3"/>
    <property type="match status" value="1"/>
</dbReference>
<comment type="function">
    <text evidence="1">Potential calcium sensor.</text>
</comment>
<dbReference type="Gene3D" id="1.10.238.10">
    <property type="entry name" value="EF-hand"/>
    <property type="match status" value="2"/>
</dbReference>
<dbReference type="InterPro" id="IPR039647">
    <property type="entry name" value="EF_hand_pair_protein_CML-like"/>
</dbReference>
<comment type="caution">
    <text evidence="7">The sequence shown here is derived from an EMBL/GenBank/DDBJ whole genome shotgun (WGS) entry which is preliminary data.</text>
</comment>
<evidence type="ECO:0000256" key="4">
    <source>
        <dbReference type="ARBA" id="ARBA00022837"/>
    </source>
</evidence>
<accession>A0A427A4A9</accession>
<dbReference type="Pfam" id="PF13405">
    <property type="entry name" value="EF-hand_6"/>
    <property type="match status" value="1"/>
</dbReference>
<evidence type="ECO:0000256" key="1">
    <source>
        <dbReference type="ARBA" id="ARBA00003291"/>
    </source>
</evidence>
<dbReference type="GO" id="GO:0005509">
    <property type="term" value="F:calcium ion binding"/>
    <property type="evidence" value="ECO:0007669"/>
    <property type="project" value="InterPro"/>
</dbReference>
<dbReference type="InterPro" id="IPR018247">
    <property type="entry name" value="EF_Hand_1_Ca_BS"/>
</dbReference>
<dbReference type="SUPFAM" id="SSF47473">
    <property type="entry name" value="EF-hand"/>
    <property type="match status" value="1"/>
</dbReference>
<evidence type="ECO:0000259" key="6">
    <source>
        <dbReference type="PROSITE" id="PS50222"/>
    </source>
</evidence>
<feature type="region of interest" description="Disordered" evidence="5">
    <location>
        <begin position="45"/>
        <end position="151"/>
    </location>
</feature>
<feature type="compositionally biased region" description="Low complexity" evidence="5">
    <location>
        <begin position="111"/>
        <end position="145"/>
    </location>
</feature>
<evidence type="ECO:0000256" key="2">
    <source>
        <dbReference type="ARBA" id="ARBA00022723"/>
    </source>
</evidence>
<dbReference type="CDD" id="cd00051">
    <property type="entry name" value="EFh"/>
    <property type="match status" value="1"/>
</dbReference>